<dbReference type="Proteomes" id="UP000644140">
    <property type="component" value="Chromosome"/>
</dbReference>
<dbReference type="PANTHER" id="PTHR32305:SF15">
    <property type="entry name" value="PROTEIN RHSA-RELATED"/>
    <property type="match status" value="1"/>
</dbReference>
<accession>A0A9E7TC12</accession>
<feature type="domain" description="Teneurin-like YD-shell" evidence="5">
    <location>
        <begin position="874"/>
        <end position="1228"/>
    </location>
</feature>
<dbReference type="Gene3D" id="2.180.10.10">
    <property type="entry name" value="RHS repeat-associated core"/>
    <property type="match status" value="2"/>
</dbReference>
<evidence type="ECO:0000313" key="6">
    <source>
        <dbReference type="EMBL" id="UUN96250.1"/>
    </source>
</evidence>
<reference evidence="6" key="1">
    <citation type="submission" date="2022-02" db="EMBL/GenBank/DDBJ databases">
        <title>Characterization of Tn125 harboring carbapenem-resistant Acinetobacter bereziniae clinical isolates.</title>
        <authorList>
            <person name="Wong N.-K."/>
            <person name="Pan Q."/>
        </authorList>
    </citation>
    <scope>NUCLEOTIDE SEQUENCE</scope>
    <source>
        <strain evidence="6">GD03393</strain>
    </source>
</reference>
<gene>
    <name evidence="6" type="ORF">I9054_012770</name>
</gene>
<feature type="domain" description="DUF6531" evidence="4">
    <location>
        <begin position="346"/>
        <end position="416"/>
    </location>
</feature>
<keyword evidence="1" id="KW-0677">Repeat</keyword>
<evidence type="ECO:0000313" key="7">
    <source>
        <dbReference type="Proteomes" id="UP000644140"/>
    </source>
</evidence>
<name>A0A9E7TC12_ACIBZ</name>
<feature type="compositionally biased region" description="Low complexity" evidence="2">
    <location>
        <begin position="13"/>
        <end position="23"/>
    </location>
</feature>
<dbReference type="InterPro" id="IPR056823">
    <property type="entry name" value="TEN-like_YD-shell"/>
</dbReference>
<dbReference type="RefSeq" id="WP_228288684.1">
    <property type="nucleotide sequence ID" value="NZ_CP066121.1"/>
</dbReference>
<dbReference type="InterPro" id="IPR001826">
    <property type="entry name" value="RHS"/>
</dbReference>
<dbReference type="EMBL" id="CP092085">
    <property type="protein sequence ID" value="UUN96250.1"/>
    <property type="molecule type" value="Genomic_DNA"/>
</dbReference>
<evidence type="ECO:0000259" key="4">
    <source>
        <dbReference type="Pfam" id="PF20148"/>
    </source>
</evidence>
<dbReference type="NCBIfam" id="TIGR03696">
    <property type="entry name" value="Rhs_assc_core"/>
    <property type="match status" value="1"/>
</dbReference>
<evidence type="ECO:0000259" key="3">
    <source>
        <dbReference type="Pfam" id="PF03527"/>
    </source>
</evidence>
<evidence type="ECO:0000256" key="1">
    <source>
        <dbReference type="ARBA" id="ARBA00022737"/>
    </source>
</evidence>
<evidence type="ECO:0000259" key="5">
    <source>
        <dbReference type="Pfam" id="PF25023"/>
    </source>
</evidence>
<sequence length="1664" mass="188604">MAFIDSKNQTAGSNTTETSRTNNTKPAVELAVFNLASVTHTEDHKFIAHQIQKYLQACGNTSLEQIKASANVPTVANIFALSGSVLDLILFAAEPKQADAGVQQAALLSMNLIGLFLQPNTEAHVRMALRPMLGLMAECLYPADGKIKEADLRRMQLHLNAQMAGDLEKFLQETQAKLTGLLSSATTLGSSILQAFTTSVAGGLPTVTTGTTAEKRDPNLQFSNWAQPLIDLLGAPAQADMTAKISAPHLTLQTEVQKAAPLLATAIQQQSNAGTRYSLAWLIQETLNAIQTQGKKATASVPLNQTGEHEQHINGDILEFVTLQPDALNDPICATLIEDQSSKTEHSISYAIGAERVNHADFYLPKLGFAFSRQYNSQMNEFDYSMIGARWMMPFSNVIIHNAQGYLFIDSNGRKHQLPASIVDERYQVPFEGFSVAPYEQGDLLLNFGSDWNFHFHSFNAGKHYHLVQQFNEQTDEKVVLTYLLYEQFAYLQGIDFQLKRAKHLLKFAFNEQAKIIAAFVDEQAEPLARYEYDTQGNLIKATDQNGHTRSYEYNQAHQLTRYTDRTGRGQNIRYESTSPKAKAIAEWADDGSFKTRLEWHPRLRQVAVYDAYDVPTHYYFDLDGFTYRTRLADGREKWISRDRQKRITRQIDFTGLETEQVYNDQDQLVKIVQPNGGIILFAYDEAGNLTETKDPEGNIWKKEYDADGNVSKDINPLGQTTQYKYNNDNQLVEVIDAKGGSKKIQYNDLGQMISYTDCSGKSSAWEYDEDGTLTAQAAADAQQVQYLYSTQGKDKGQLQTIIYPDGLKEQFEHDEEGRLLKHTDSKGLITQYQYNPVGLLEQRIDANRHQIGYQWDKQGRIQKLINQNHAEYLFDYNRYGQLIREQAFDGEEKHFSYDENGFLSQIRQPNILTEFSYHQGGAIASKTYTHLQTRHRQVEEFEYNLNSQLSKASNAESQIDFYRNPLGQLVREHQHYKVPNLPALSAVLRYEYDELGNLTQTIRPDGQVQANLSYGSGHIYGIAFNQQDMVAFQRDDLHRETTRLLANGLVQNKNYNDMGLLSSQIIRHEQETLDQLQQPQLQQAKHQAERHYHYDNNYLLTQVDDSRLGKLSYQYDPIGRLIKAQNLYSSESFSFDPAGNLIDPIATQTSQVKNNLITQYQGKHYKYDAQGNVIETSQSGQTLKLTWDNLNRLIKSDHNGQITNYGYDVFGRRLFKKNATEDNLTLFGWDGDLMIWESQRSNKEKENYTKHYVYEPDSFVPLLQTGYTRFIQLIETPDYRQFLDVPYSIYKDPVWKTDTRKNKAELERVAFYHCDQVGTPQTLSNELGECIWEIKQDTWGTALEIKATEEDNPFGHSNIRFQGQYYDKETGLHYNRYRYYEPYSARYVSKDPIGLFGGLHSTKYVSDPNQWVDPMGLQNQKNKNAEDYTKAKGLMIASEERALKANLRIIEEAKAKKERIDRSLKEESLKNAKVAAEKKARQNLTYNPSGLGRDRELDRIDRVNKCTINQTCTIDYVTLGGGLGPWSMSASINTHNGDIFFSPINISPKSGGDLILALGDLAFKATPLGLSNSYSVSLMLGRMQNIEGISRSIATSSFLEGEAFTLSSTPYKLIPASGAVTVSGADLKSNPSQIFNKPYAKEGGFIFNGSIIDLNRSNSYKVK</sequence>
<dbReference type="Pfam" id="PF20148">
    <property type="entry name" value="DUF6531"/>
    <property type="match status" value="1"/>
</dbReference>
<dbReference type="Pfam" id="PF03527">
    <property type="entry name" value="RHS"/>
    <property type="match status" value="1"/>
</dbReference>
<feature type="domain" description="RHS protein conserved region" evidence="3">
    <location>
        <begin position="1310"/>
        <end position="1345"/>
    </location>
</feature>
<organism evidence="6 7">
    <name type="scientific">Acinetobacter bereziniae</name>
    <name type="common">Acinetobacter genomosp. 10</name>
    <dbReference type="NCBI Taxonomy" id="106648"/>
    <lineage>
        <taxon>Bacteria</taxon>
        <taxon>Pseudomonadati</taxon>
        <taxon>Pseudomonadota</taxon>
        <taxon>Gammaproteobacteria</taxon>
        <taxon>Moraxellales</taxon>
        <taxon>Moraxellaceae</taxon>
        <taxon>Acinetobacter</taxon>
    </lineage>
</organism>
<dbReference type="Pfam" id="PF25023">
    <property type="entry name" value="TEN_YD-shell"/>
    <property type="match status" value="2"/>
</dbReference>
<dbReference type="NCBIfam" id="TIGR01643">
    <property type="entry name" value="YD_repeat_2x"/>
    <property type="match status" value="5"/>
</dbReference>
<dbReference type="InterPro" id="IPR031325">
    <property type="entry name" value="RHS_repeat"/>
</dbReference>
<feature type="compositionally biased region" description="Polar residues" evidence="2">
    <location>
        <begin position="1"/>
        <end position="12"/>
    </location>
</feature>
<dbReference type="Pfam" id="PF05593">
    <property type="entry name" value="RHS_repeat"/>
    <property type="match status" value="2"/>
</dbReference>
<dbReference type="InterPro" id="IPR006530">
    <property type="entry name" value="YD"/>
</dbReference>
<dbReference type="InterPro" id="IPR050708">
    <property type="entry name" value="T6SS_VgrG/RHS"/>
</dbReference>
<evidence type="ECO:0000256" key="2">
    <source>
        <dbReference type="SAM" id="MobiDB-lite"/>
    </source>
</evidence>
<feature type="domain" description="Teneurin-like YD-shell" evidence="5">
    <location>
        <begin position="702"/>
        <end position="836"/>
    </location>
</feature>
<dbReference type="CDD" id="cd20743">
    <property type="entry name" value="FIX_RhsA-like"/>
    <property type="match status" value="1"/>
</dbReference>
<dbReference type="PANTHER" id="PTHR32305">
    <property type="match status" value="1"/>
</dbReference>
<protein>
    <submittedName>
        <fullName evidence="6">RHS domain-containing protein</fullName>
    </submittedName>
</protein>
<feature type="region of interest" description="Disordered" evidence="2">
    <location>
        <begin position="1"/>
        <end position="23"/>
    </location>
</feature>
<proteinExistence type="predicted"/>
<dbReference type="InterPro" id="IPR022385">
    <property type="entry name" value="Rhs_assc_core"/>
</dbReference>
<dbReference type="InterPro" id="IPR045351">
    <property type="entry name" value="DUF6531"/>
</dbReference>